<reference evidence="2" key="1">
    <citation type="journal article" date="2020" name="Stud. Mycol.">
        <title>101 Dothideomycetes genomes: a test case for predicting lifestyles and emergence of pathogens.</title>
        <authorList>
            <person name="Haridas S."/>
            <person name="Albert R."/>
            <person name="Binder M."/>
            <person name="Bloem J."/>
            <person name="Labutti K."/>
            <person name="Salamov A."/>
            <person name="Andreopoulos B."/>
            <person name="Baker S."/>
            <person name="Barry K."/>
            <person name="Bills G."/>
            <person name="Bluhm B."/>
            <person name="Cannon C."/>
            <person name="Castanera R."/>
            <person name="Culley D."/>
            <person name="Daum C."/>
            <person name="Ezra D."/>
            <person name="Gonzalez J."/>
            <person name="Henrissat B."/>
            <person name="Kuo A."/>
            <person name="Liang C."/>
            <person name="Lipzen A."/>
            <person name="Lutzoni F."/>
            <person name="Magnuson J."/>
            <person name="Mondo S."/>
            <person name="Nolan M."/>
            <person name="Ohm R."/>
            <person name="Pangilinan J."/>
            <person name="Park H.-J."/>
            <person name="Ramirez L."/>
            <person name="Alfaro M."/>
            <person name="Sun H."/>
            <person name="Tritt A."/>
            <person name="Yoshinaga Y."/>
            <person name="Zwiers L.-H."/>
            <person name="Turgeon B."/>
            <person name="Goodwin S."/>
            <person name="Spatafora J."/>
            <person name="Crous P."/>
            <person name="Grigoriev I."/>
        </authorList>
    </citation>
    <scope>NUCLEOTIDE SEQUENCE</scope>
    <source>
        <strain evidence="2">CBS 690.94</strain>
    </source>
</reference>
<evidence type="ECO:0000313" key="3">
    <source>
        <dbReference type="Proteomes" id="UP000799764"/>
    </source>
</evidence>
<dbReference type="AlphaFoldDB" id="A0A9P4PBM1"/>
<name>A0A9P4PBM1_9PLEO</name>
<sequence length="551" mass="61199">MPSWKNPLKRHSITISEAPIDEERCGDPDEFRLPTNLKNLKLQDSEPQSLPSADANMHAVRFFLYHVLTFRGNKVAKRWPQWVLETVSYWKGDGRALRALEGDLTHLCPMSASYAHLDYKVAPESSPSGDCRTHIGLVLSTKIKKLKENESRAAKAHEEWRATQQGYMHPWNQSRTDQLGSTSTHSFSQFRRQASVTSAYPQARLSNTMSDLRSMYNAHATFTPTPSHHAPSIAIPEYAIPRARSMVPLQREFSSAVAYSSSTESQRASRDCSSGTSTIDSTSVPHSPESVVNGAGEQLLVTPPLVQDDSLNPDEDLFDAVSTVSTTHSTRERSSSASSYGSSQYTAPEESYPRNLSSPSRYRGGTLRTVGTLPPLDFGMNVPHSGIYVPRDGRSSVASTYSPAVNATPLGLVCGQGPVPRPFPVPPHMPSHPSPTPYRLSYAQNPRKNPTQRQYVPTVDAFTGPHRSTNTASWDIVALEKGSKFILDEKKRQTHGVSSQSRRRPAYIPPKLAEDELVVEPSTRIMNPEMGRHFMTLYERIQDLERMGAQK</sequence>
<evidence type="ECO:0000256" key="1">
    <source>
        <dbReference type="SAM" id="MobiDB-lite"/>
    </source>
</evidence>
<protein>
    <submittedName>
        <fullName evidence="2">Uncharacterized protein</fullName>
    </submittedName>
</protein>
<dbReference type="Proteomes" id="UP000799764">
    <property type="component" value="Unassembled WGS sequence"/>
</dbReference>
<gene>
    <name evidence="2" type="ORF">P171DRAFT_446875</name>
</gene>
<dbReference type="EMBL" id="MU001506">
    <property type="protein sequence ID" value="KAF2440942.1"/>
    <property type="molecule type" value="Genomic_DNA"/>
</dbReference>
<evidence type="ECO:0000313" key="2">
    <source>
        <dbReference type="EMBL" id="KAF2440942.1"/>
    </source>
</evidence>
<feature type="compositionally biased region" description="Low complexity" evidence="1">
    <location>
        <begin position="335"/>
        <end position="346"/>
    </location>
</feature>
<keyword evidence="3" id="KW-1185">Reference proteome</keyword>
<comment type="caution">
    <text evidence="2">The sequence shown here is derived from an EMBL/GenBank/DDBJ whole genome shotgun (WGS) entry which is preliminary data.</text>
</comment>
<feature type="region of interest" description="Disordered" evidence="1">
    <location>
        <begin position="258"/>
        <end position="291"/>
    </location>
</feature>
<accession>A0A9P4PBM1</accession>
<proteinExistence type="predicted"/>
<dbReference type="OrthoDB" id="3946303at2759"/>
<organism evidence="2 3">
    <name type="scientific">Karstenula rhodostoma CBS 690.94</name>
    <dbReference type="NCBI Taxonomy" id="1392251"/>
    <lineage>
        <taxon>Eukaryota</taxon>
        <taxon>Fungi</taxon>
        <taxon>Dikarya</taxon>
        <taxon>Ascomycota</taxon>
        <taxon>Pezizomycotina</taxon>
        <taxon>Dothideomycetes</taxon>
        <taxon>Pleosporomycetidae</taxon>
        <taxon>Pleosporales</taxon>
        <taxon>Massarineae</taxon>
        <taxon>Didymosphaeriaceae</taxon>
        <taxon>Karstenula</taxon>
    </lineage>
</organism>
<feature type="compositionally biased region" description="Polar residues" evidence="1">
    <location>
        <begin position="271"/>
        <end position="285"/>
    </location>
</feature>
<feature type="region of interest" description="Disordered" evidence="1">
    <location>
        <begin position="323"/>
        <end position="368"/>
    </location>
</feature>